<keyword evidence="2" id="KW-1185">Reference proteome</keyword>
<sequence>MKNTTRYGCWLIDNIKFSGDSFKTTIHFNGRNIEILVTNYENSKKLPEPLNKWIHQRIINNNPTSIYSIFIITTNGYETDNSSYFTEIFRLSLKLVFFKPIEISNTYELINNIIAPIPNKNILTENRMISKKEINSITFEKVIDYFNVLSKFKKKHIALHEIYKITEINDTILELLCLYSFIEGFWHNKRGTSNIINSFEAMLKQDFAPGRENKIVREKIKNKIKTQNGLFREPKLNEMRTILAHGIYKQEELSWTEKHWKTLSEQRDLLIELIIESLVNREKT</sequence>
<gene>
    <name evidence="1" type="ORF">TNO020_390002</name>
</gene>
<evidence type="ECO:0000313" key="1">
    <source>
        <dbReference type="EMBL" id="SOS74783.1"/>
    </source>
</evidence>
<proteinExistence type="predicted"/>
<reference evidence="2" key="1">
    <citation type="submission" date="2017-11" db="EMBL/GenBank/DDBJ databases">
        <authorList>
            <person name="Duchaud E."/>
        </authorList>
    </citation>
    <scope>NUCLEOTIDE SEQUENCE [LARGE SCALE GENOMIC DNA]</scope>
    <source>
        <strain evidence="2">Tenacibaculum sp. TNO020</strain>
    </source>
</reference>
<dbReference type="RefSeq" id="WP_101917309.1">
    <property type="nucleotide sequence ID" value="NZ_OENF01000033.1"/>
</dbReference>
<name>A0A2H1YH43_9FLAO</name>
<dbReference type="OrthoDB" id="1416696at2"/>
<protein>
    <recommendedName>
        <fullName evidence="3">Apea-like HEPN domain-containing protein</fullName>
    </recommendedName>
</protein>
<evidence type="ECO:0008006" key="3">
    <source>
        <dbReference type="Google" id="ProtNLM"/>
    </source>
</evidence>
<evidence type="ECO:0000313" key="2">
    <source>
        <dbReference type="Proteomes" id="UP000234211"/>
    </source>
</evidence>
<dbReference type="Proteomes" id="UP000234211">
    <property type="component" value="Unassembled WGS sequence"/>
</dbReference>
<organism evidence="1 2">
    <name type="scientific">Tenacibaculum piscium</name>
    <dbReference type="NCBI Taxonomy" id="1458515"/>
    <lineage>
        <taxon>Bacteria</taxon>
        <taxon>Pseudomonadati</taxon>
        <taxon>Bacteroidota</taxon>
        <taxon>Flavobacteriia</taxon>
        <taxon>Flavobacteriales</taxon>
        <taxon>Flavobacteriaceae</taxon>
        <taxon>Tenacibaculum</taxon>
    </lineage>
</organism>
<dbReference type="EMBL" id="OENF01000033">
    <property type="protein sequence ID" value="SOS74783.1"/>
    <property type="molecule type" value="Genomic_DNA"/>
</dbReference>
<dbReference type="AlphaFoldDB" id="A0A2H1YH43"/>
<accession>A0A2H1YH43</accession>